<evidence type="ECO:0000256" key="2">
    <source>
        <dbReference type="SAM" id="Phobius"/>
    </source>
</evidence>
<organism evidence="3 4">
    <name type="scientific">Streptacidiphilus jiangxiensis</name>
    <dbReference type="NCBI Taxonomy" id="235985"/>
    <lineage>
        <taxon>Bacteria</taxon>
        <taxon>Bacillati</taxon>
        <taxon>Actinomycetota</taxon>
        <taxon>Actinomycetes</taxon>
        <taxon>Kitasatosporales</taxon>
        <taxon>Streptomycetaceae</taxon>
        <taxon>Streptacidiphilus</taxon>
    </lineage>
</organism>
<feature type="transmembrane region" description="Helical" evidence="2">
    <location>
        <begin position="17"/>
        <end position="34"/>
    </location>
</feature>
<keyword evidence="2" id="KW-0472">Membrane</keyword>
<dbReference type="Proteomes" id="UP000183015">
    <property type="component" value="Unassembled WGS sequence"/>
</dbReference>
<proteinExistence type="predicted"/>
<evidence type="ECO:0000256" key="1">
    <source>
        <dbReference type="SAM" id="MobiDB-lite"/>
    </source>
</evidence>
<dbReference type="AlphaFoldDB" id="A0A1H7SBJ8"/>
<dbReference type="EMBL" id="FOAZ01000011">
    <property type="protein sequence ID" value="SEL68907.1"/>
    <property type="molecule type" value="Genomic_DNA"/>
</dbReference>
<dbReference type="RefSeq" id="WP_042444512.1">
    <property type="nucleotide sequence ID" value="NZ_BBPN01000007.1"/>
</dbReference>
<keyword evidence="2" id="KW-1133">Transmembrane helix</keyword>
<feature type="compositionally biased region" description="Pro residues" evidence="1">
    <location>
        <begin position="44"/>
        <end position="53"/>
    </location>
</feature>
<accession>A0A1H7SBJ8</accession>
<evidence type="ECO:0000313" key="3">
    <source>
        <dbReference type="EMBL" id="SEL68907.1"/>
    </source>
</evidence>
<keyword evidence="4" id="KW-1185">Reference proteome</keyword>
<evidence type="ECO:0000313" key="4">
    <source>
        <dbReference type="Proteomes" id="UP000183015"/>
    </source>
</evidence>
<dbReference type="eggNOG" id="ENOG5031MYE">
    <property type="taxonomic scope" value="Bacteria"/>
</dbReference>
<name>A0A1H7SBJ8_STRJI</name>
<feature type="region of interest" description="Disordered" evidence="1">
    <location>
        <begin position="39"/>
        <end position="61"/>
    </location>
</feature>
<reference evidence="4" key="1">
    <citation type="submission" date="2016-10" db="EMBL/GenBank/DDBJ databases">
        <authorList>
            <person name="Varghese N."/>
        </authorList>
    </citation>
    <scope>NUCLEOTIDE SEQUENCE [LARGE SCALE GENOMIC DNA]</scope>
    <source>
        <strain evidence="4">DSM 45096 / BCRC 16803 / CGMCC 4.1857 / CIP 109030 / JCM 12277 / KCTC 19219 / NBRC 100920 / 33214</strain>
    </source>
</reference>
<protein>
    <submittedName>
        <fullName evidence="3">Uncharacterized protein</fullName>
    </submittedName>
</protein>
<dbReference type="STRING" id="235985.SAMN05414137_111226"/>
<sequence>MARDEDPPRNPLLDPRLAGAGGLLITVAALAFLLTHAGRHDPAPVTPVTPVPPRTSVTATR</sequence>
<gene>
    <name evidence="3" type="ORF">SAMN05414137_111226</name>
</gene>
<keyword evidence="2" id="KW-0812">Transmembrane</keyword>